<dbReference type="Gene3D" id="2.30.30.760">
    <property type="match status" value="1"/>
</dbReference>
<accession>A0A833L065</accession>
<comment type="similarity">
    <text evidence="1">Belongs to the FlgA family.</text>
</comment>
<dbReference type="Gene3D" id="3.90.1210.10">
    <property type="entry name" value="Antifreeze-like/N-acetylneuraminic acid synthase C-terminal domain"/>
    <property type="match status" value="1"/>
</dbReference>
<dbReference type="Proteomes" id="UP000488506">
    <property type="component" value="Unassembled WGS sequence"/>
</dbReference>
<dbReference type="PANTHER" id="PTHR36307:SF1">
    <property type="entry name" value="FLAGELLA BASAL BODY P-RING FORMATION PROTEIN FLGA"/>
    <property type="match status" value="1"/>
</dbReference>
<feature type="chain" id="PRO_5033105040" description="Flagella basal body P-ring formation protein FlgA" evidence="1">
    <location>
        <begin position="23"/>
        <end position="233"/>
    </location>
</feature>
<comment type="subcellular location">
    <subcellularLocation>
        <location evidence="1">Periplasm</location>
    </subcellularLocation>
</comment>
<dbReference type="NCBIfam" id="TIGR03170">
    <property type="entry name" value="flgA_cterm"/>
    <property type="match status" value="1"/>
</dbReference>
<gene>
    <name evidence="3" type="ORF">FD145_1276</name>
</gene>
<dbReference type="AlphaFoldDB" id="A0A833L065"/>
<dbReference type="EMBL" id="WPAF01000025">
    <property type="protein sequence ID" value="KAF0133477.1"/>
    <property type="molecule type" value="Genomic_DNA"/>
</dbReference>
<keyword evidence="1" id="KW-0574">Periplasm</keyword>
<comment type="function">
    <text evidence="1">Involved in the assembly process of the P-ring formation. It may associate with FlgF on the rod constituting a structure essential for the P-ring assembly or may act as a modulator protein for the P-ring assembly.</text>
</comment>
<evidence type="ECO:0000256" key="1">
    <source>
        <dbReference type="RuleBase" id="RU362063"/>
    </source>
</evidence>
<comment type="caution">
    <text evidence="3">The sequence shown here is derived from an EMBL/GenBank/DDBJ whole genome shotgun (WGS) entry which is preliminary data.</text>
</comment>
<protein>
    <recommendedName>
        <fullName evidence="1">Flagella basal body P-ring formation protein FlgA</fullName>
    </recommendedName>
</protein>
<dbReference type="PANTHER" id="PTHR36307">
    <property type="entry name" value="FLAGELLA BASAL BODY P-RING FORMATION PROTEIN FLGA"/>
    <property type="match status" value="1"/>
</dbReference>
<feature type="signal peptide" evidence="1">
    <location>
        <begin position="1"/>
        <end position="22"/>
    </location>
</feature>
<keyword evidence="3" id="KW-0969">Cilium</keyword>
<keyword evidence="3" id="KW-0966">Cell projection</keyword>
<dbReference type="CDD" id="cd11614">
    <property type="entry name" value="SAF_CpaB_FlgA_like"/>
    <property type="match status" value="1"/>
</dbReference>
<evidence type="ECO:0000313" key="4">
    <source>
        <dbReference type="Proteomes" id="UP000488506"/>
    </source>
</evidence>
<organism evidence="3 4">
    <name type="scientific">Candidatus Saganbacteria bacterium</name>
    <dbReference type="NCBI Taxonomy" id="2575572"/>
    <lineage>
        <taxon>Bacteria</taxon>
        <taxon>Bacillati</taxon>
        <taxon>Saganbacteria</taxon>
    </lineage>
</organism>
<dbReference type="GO" id="GO:0044780">
    <property type="term" value="P:bacterial-type flagellum assembly"/>
    <property type="evidence" value="ECO:0007669"/>
    <property type="project" value="InterPro"/>
</dbReference>
<name>A0A833L065_UNCSA</name>
<keyword evidence="1" id="KW-1005">Bacterial flagellum biogenesis</keyword>
<dbReference type="InterPro" id="IPR039246">
    <property type="entry name" value="Flagellar_FlgA"/>
</dbReference>
<keyword evidence="1" id="KW-0732">Signal</keyword>
<keyword evidence="3" id="KW-0282">Flagellum</keyword>
<dbReference type="GO" id="GO:0042597">
    <property type="term" value="C:periplasmic space"/>
    <property type="evidence" value="ECO:0007669"/>
    <property type="project" value="UniProtKB-SubCell"/>
</dbReference>
<proteinExistence type="inferred from homology"/>
<dbReference type="InterPro" id="IPR017585">
    <property type="entry name" value="SAF_FlgA"/>
</dbReference>
<sequence>MPTKVKVCIFIFSTLFISSAFCLDIESVIEDYAKKSNPDWANAKIKATIETRSKVFEKYAENKKASFAISKSYGINKATPNMILPIAVIIDGREVEKTMVVARVEVFKDVVISREKINKKSKIDGSVLNLETKEVSLYPEKYFTDVECVSGKVAISAIYKGSIIMDWMIQDEPAVYKNSKIKIFVVGENVQIEANGISLADGQINDIIPVRRMDSKEKIDAKVISSDTVEVKL</sequence>
<evidence type="ECO:0000313" key="3">
    <source>
        <dbReference type="EMBL" id="KAF0133477.1"/>
    </source>
</evidence>
<feature type="domain" description="Flagella basal body P-ring formation protein FlgA SAF" evidence="2">
    <location>
        <begin position="109"/>
        <end position="231"/>
    </location>
</feature>
<evidence type="ECO:0000259" key="2">
    <source>
        <dbReference type="Pfam" id="PF13144"/>
    </source>
</evidence>
<dbReference type="Pfam" id="PF13144">
    <property type="entry name" value="ChapFlgA"/>
    <property type="match status" value="1"/>
</dbReference>
<reference evidence="3 4" key="1">
    <citation type="submission" date="2019-12" db="EMBL/GenBank/DDBJ databases">
        <authorList>
            <person name="Wolfe R."/>
            <person name="Danczak R."/>
            <person name="Wilkins M."/>
        </authorList>
    </citation>
    <scope>NUCLEOTIDE SEQUENCE [LARGE SCALE GENOMIC DNA]</scope>
    <source>
        <strain evidence="3">X2_MaxBin.013</strain>
    </source>
</reference>